<protein>
    <submittedName>
        <fullName evidence="2">Uncharacterized protein</fullName>
    </submittedName>
</protein>
<proteinExistence type="predicted"/>
<evidence type="ECO:0000313" key="2">
    <source>
        <dbReference type="WBParaSite" id="ES5_v2.g29997.t1"/>
    </source>
</evidence>
<name>A0AC34GKA2_9BILA</name>
<reference evidence="2" key="1">
    <citation type="submission" date="2022-11" db="UniProtKB">
        <authorList>
            <consortium name="WormBaseParasite"/>
        </authorList>
    </citation>
    <scope>IDENTIFICATION</scope>
</reference>
<organism evidence="1 2">
    <name type="scientific">Panagrolaimus sp. ES5</name>
    <dbReference type="NCBI Taxonomy" id="591445"/>
    <lineage>
        <taxon>Eukaryota</taxon>
        <taxon>Metazoa</taxon>
        <taxon>Ecdysozoa</taxon>
        <taxon>Nematoda</taxon>
        <taxon>Chromadorea</taxon>
        <taxon>Rhabditida</taxon>
        <taxon>Tylenchina</taxon>
        <taxon>Panagrolaimomorpha</taxon>
        <taxon>Panagrolaimoidea</taxon>
        <taxon>Panagrolaimidae</taxon>
        <taxon>Panagrolaimus</taxon>
    </lineage>
</organism>
<sequence length="183" mass="20994">MHHPFRYSSSDDIPTEPIFMRSFEIKEEIPEDPIQSSPSIDEENEEEVADEEGEPSEDSYHPEFDIGEFPLYEKTESDEDALKTTVLSMDTLRERNYRKYFKNEDDDILSSASSAPSVEWYKTSPSASSFTSDEFEDIEEFKKEKRKKSLTSVLLAATKATMFPFGDVKAAPKSLVDYLELSK</sequence>
<evidence type="ECO:0000313" key="1">
    <source>
        <dbReference type="Proteomes" id="UP000887579"/>
    </source>
</evidence>
<dbReference type="Proteomes" id="UP000887579">
    <property type="component" value="Unplaced"/>
</dbReference>
<dbReference type="WBParaSite" id="ES5_v2.g29997.t1">
    <property type="protein sequence ID" value="ES5_v2.g29997.t1"/>
    <property type="gene ID" value="ES5_v2.g29997"/>
</dbReference>
<accession>A0AC34GKA2</accession>